<name>A0A4Q0M2K0_9SPHI</name>
<comment type="caution">
    <text evidence="6">The sequence shown here is derived from an EMBL/GenBank/DDBJ whole genome shotgun (WGS) entry which is preliminary data.</text>
</comment>
<feature type="transmembrane region" description="Helical" evidence="4">
    <location>
        <begin position="64"/>
        <end position="81"/>
    </location>
</feature>
<dbReference type="InterPro" id="IPR020846">
    <property type="entry name" value="MFS_dom"/>
</dbReference>
<evidence type="ECO:0000256" key="3">
    <source>
        <dbReference type="ARBA" id="ARBA00023136"/>
    </source>
</evidence>
<feature type="transmembrane region" description="Helical" evidence="4">
    <location>
        <begin position="87"/>
        <end position="108"/>
    </location>
</feature>
<proteinExistence type="predicted"/>
<dbReference type="InterPro" id="IPR036259">
    <property type="entry name" value="MFS_trans_sf"/>
</dbReference>
<dbReference type="Gene3D" id="1.20.1250.20">
    <property type="entry name" value="MFS general substrate transporter like domains"/>
    <property type="match status" value="1"/>
</dbReference>
<feature type="transmembrane region" description="Helical" evidence="4">
    <location>
        <begin position="325"/>
        <end position="346"/>
    </location>
</feature>
<sequence>MAAGSGLVVANNYYNQPLLGKIADSFHISEAKASSVAVLTQVGYAVGLLFIIPLGDMVRRKRLILADFVLILFSLLMAAMAPNIHMLMVASFLIGLTSVIPQLFVPMAAHLSKPEDRGKAIGTVMSGLLIGILCSRTLSGIVGEYFGWRAMFFIAAGVMVVLWIALLWLLPEVYPDYKGSYKELMMSLVKYIKTEPSLRLASVRGGLGFAGFGAFWTTLVFLLQEPPFNAGSDVAGAFGLIGAGGALAASVVGRISDRMNKRRLITITTSMMLVAWIVFGFSAQSMAGLIVGVILLDLGLQSTHIANQTIIFALHPAARNRLNTVYMVSYFIGGATGTFVAGQAWHLWKWDGVVGVGLVVSGLTLLIHLLGSSDQVES</sequence>
<reference evidence="6 7" key="1">
    <citation type="submission" date="2018-12" db="EMBL/GenBank/DDBJ databases">
        <title>The Draft Genome Sequence of the Soil Bacterium Pedobacter tournemirensis R1.</title>
        <authorList>
            <person name="He J."/>
        </authorList>
    </citation>
    <scope>NUCLEOTIDE SEQUENCE [LARGE SCALE GENOMIC DNA]</scope>
    <source>
        <strain evidence="6 7">R1</strain>
    </source>
</reference>
<feature type="transmembrane region" description="Helical" evidence="4">
    <location>
        <begin position="150"/>
        <end position="170"/>
    </location>
</feature>
<feature type="transmembrane region" description="Helical" evidence="4">
    <location>
        <begin position="120"/>
        <end position="138"/>
    </location>
</feature>
<evidence type="ECO:0000256" key="2">
    <source>
        <dbReference type="ARBA" id="ARBA00022989"/>
    </source>
</evidence>
<dbReference type="PANTHER" id="PTHR42910:SF1">
    <property type="entry name" value="MAJOR FACILITATOR SUPERFAMILY (MFS) PROFILE DOMAIN-CONTAINING PROTEIN"/>
    <property type="match status" value="1"/>
</dbReference>
<dbReference type="PANTHER" id="PTHR42910">
    <property type="entry name" value="TRANSPORTER SCO4007-RELATED"/>
    <property type="match status" value="1"/>
</dbReference>
<dbReference type="SUPFAM" id="SSF103473">
    <property type="entry name" value="MFS general substrate transporter"/>
    <property type="match status" value="1"/>
</dbReference>
<feature type="transmembrane region" description="Helical" evidence="4">
    <location>
        <begin position="33"/>
        <end position="52"/>
    </location>
</feature>
<evidence type="ECO:0000256" key="4">
    <source>
        <dbReference type="SAM" id="Phobius"/>
    </source>
</evidence>
<keyword evidence="1 4" id="KW-0812">Transmembrane</keyword>
<dbReference type="InterPro" id="IPR011701">
    <property type="entry name" value="MFS"/>
</dbReference>
<accession>A0A4Q0M2K0</accession>
<keyword evidence="2 4" id="KW-1133">Transmembrane helix</keyword>
<evidence type="ECO:0000313" key="6">
    <source>
        <dbReference type="EMBL" id="RXF67087.1"/>
    </source>
</evidence>
<evidence type="ECO:0000256" key="1">
    <source>
        <dbReference type="ARBA" id="ARBA00022692"/>
    </source>
</evidence>
<dbReference type="GO" id="GO:0022857">
    <property type="term" value="F:transmembrane transporter activity"/>
    <property type="evidence" value="ECO:0007669"/>
    <property type="project" value="InterPro"/>
</dbReference>
<protein>
    <submittedName>
        <fullName evidence="6">MFS transporter</fullName>
    </submittedName>
</protein>
<dbReference type="PROSITE" id="PS50850">
    <property type="entry name" value="MFS"/>
    <property type="match status" value="1"/>
</dbReference>
<dbReference type="Proteomes" id="UP000290848">
    <property type="component" value="Unassembled WGS sequence"/>
</dbReference>
<feature type="transmembrane region" description="Helical" evidence="4">
    <location>
        <begin position="201"/>
        <end position="222"/>
    </location>
</feature>
<keyword evidence="3 4" id="KW-0472">Membrane</keyword>
<dbReference type="CDD" id="cd17324">
    <property type="entry name" value="MFS_NepI_like"/>
    <property type="match status" value="1"/>
</dbReference>
<evidence type="ECO:0000259" key="5">
    <source>
        <dbReference type="PROSITE" id="PS50850"/>
    </source>
</evidence>
<feature type="domain" description="Major facilitator superfamily (MFS) profile" evidence="5">
    <location>
        <begin position="1"/>
        <end position="378"/>
    </location>
</feature>
<organism evidence="6 7">
    <name type="scientific">Arcticibacter tournemirensis</name>
    <dbReference type="NCBI Taxonomy" id="699437"/>
    <lineage>
        <taxon>Bacteria</taxon>
        <taxon>Pseudomonadati</taxon>
        <taxon>Bacteroidota</taxon>
        <taxon>Sphingobacteriia</taxon>
        <taxon>Sphingobacteriales</taxon>
        <taxon>Sphingobacteriaceae</taxon>
        <taxon>Arcticibacter</taxon>
    </lineage>
</organism>
<evidence type="ECO:0000313" key="7">
    <source>
        <dbReference type="Proteomes" id="UP000290848"/>
    </source>
</evidence>
<feature type="transmembrane region" description="Helical" evidence="4">
    <location>
        <begin position="234"/>
        <end position="252"/>
    </location>
</feature>
<dbReference type="Pfam" id="PF07690">
    <property type="entry name" value="MFS_1"/>
    <property type="match status" value="1"/>
</dbReference>
<dbReference type="EMBL" id="RXOC01000021">
    <property type="protein sequence ID" value="RXF67087.1"/>
    <property type="molecule type" value="Genomic_DNA"/>
</dbReference>
<feature type="transmembrane region" description="Helical" evidence="4">
    <location>
        <begin position="352"/>
        <end position="371"/>
    </location>
</feature>
<gene>
    <name evidence="6" type="ORF">EKH83_20795</name>
</gene>
<dbReference type="AlphaFoldDB" id="A0A4Q0M2K0"/>